<dbReference type="InterPro" id="IPR013103">
    <property type="entry name" value="RVT_2"/>
</dbReference>
<organism evidence="3">
    <name type="scientific">Tanacetum cinerariifolium</name>
    <name type="common">Dalmatian daisy</name>
    <name type="synonym">Chrysanthemum cinerariifolium</name>
    <dbReference type="NCBI Taxonomy" id="118510"/>
    <lineage>
        <taxon>Eukaryota</taxon>
        <taxon>Viridiplantae</taxon>
        <taxon>Streptophyta</taxon>
        <taxon>Embryophyta</taxon>
        <taxon>Tracheophyta</taxon>
        <taxon>Spermatophyta</taxon>
        <taxon>Magnoliopsida</taxon>
        <taxon>eudicotyledons</taxon>
        <taxon>Gunneridae</taxon>
        <taxon>Pentapetalae</taxon>
        <taxon>asterids</taxon>
        <taxon>campanulids</taxon>
        <taxon>Asterales</taxon>
        <taxon>Asteraceae</taxon>
        <taxon>Asteroideae</taxon>
        <taxon>Anthemideae</taxon>
        <taxon>Anthemidinae</taxon>
        <taxon>Tanacetum</taxon>
    </lineage>
</organism>
<protein>
    <recommendedName>
        <fullName evidence="2">Reverse transcriptase Ty1/copia-type domain-containing protein</fullName>
    </recommendedName>
</protein>
<feature type="compositionally biased region" description="Basic and acidic residues" evidence="1">
    <location>
        <begin position="174"/>
        <end position="183"/>
    </location>
</feature>
<evidence type="ECO:0000259" key="2">
    <source>
        <dbReference type="Pfam" id="PF07727"/>
    </source>
</evidence>
<feature type="domain" description="Reverse transcriptase Ty1/copia-type" evidence="2">
    <location>
        <begin position="533"/>
        <end position="601"/>
    </location>
</feature>
<feature type="region of interest" description="Disordered" evidence="1">
    <location>
        <begin position="112"/>
        <end position="156"/>
    </location>
</feature>
<dbReference type="Pfam" id="PF07727">
    <property type="entry name" value="RVT_2"/>
    <property type="match status" value="1"/>
</dbReference>
<accession>A0A699GZW0</accession>
<evidence type="ECO:0000256" key="1">
    <source>
        <dbReference type="SAM" id="MobiDB-lite"/>
    </source>
</evidence>
<feature type="compositionally biased region" description="Polar residues" evidence="1">
    <location>
        <begin position="141"/>
        <end position="155"/>
    </location>
</feature>
<reference evidence="3" key="1">
    <citation type="journal article" date="2019" name="Sci. Rep.">
        <title>Draft genome of Tanacetum cinerariifolium, the natural source of mosquito coil.</title>
        <authorList>
            <person name="Yamashiro T."/>
            <person name="Shiraishi A."/>
            <person name="Satake H."/>
            <person name="Nakayama K."/>
        </authorList>
    </citation>
    <scope>NUCLEOTIDE SEQUENCE</scope>
</reference>
<comment type="caution">
    <text evidence="3">The sequence shown here is derived from an EMBL/GenBank/DDBJ whole genome shotgun (WGS) entry which is preliminary data.</text>
</comment>
<name>A0A699GZW0_TANCI</name>
<feature type="region of interest" description="Disordered" evidence="1">
    <location>
        <begin position="164"/>
        <end position="183"/>
    </location>
</feature>
<evidence type="ECO:0000313" key="3">
    <source>
        <dbReference type="EMBL" id="GEW97135.1"/>
    </source>
</evidence>
<sequence length="721" mass="83266">MSNLLQYNLALEERLDKHGSRLYKLENLNIAHQVSKAVDEIVTDAVDWAIQTPLRARFSDLLAVDIKEIHQQWMFEDKSYEVHEDHKKLYDALEKSLKHDYSDKILSNLEDAGQKKRKRRDVPRTPSGLDYTDTRYESDVVSGTQDLSPTDSLIQDDSIPDEQVHLSDDEDSESDHLPKVDSRKDWWKPLPEEERPATPELAWTITSSTVLDVDNNWATALVSAYETLAKNSLLVKTGDMMNFLNWYCRQVNKTVLTPADLECRAYEVVKAFHPDVIYVYFLIEEYHKMLTDQVDRANPEGDQVKSMSTDHCLSMVHQVMLLFKHNSSSIDLEYLRYGNKGSSPALSISKMKATSYPDFGLELLVPEQIADFQEHKIAVKDFKNPYPSDFKDLNLLLLIGLQSQGIQDQEAQSGYEYAISDSKDVTRSKEFIATIERERNDIVIPFKSEENCTKRPTLYLLYRSYKDGKVRNFKEEEEEIGSLETRLNYVSDQEIKREKGDFRERRRFEKYVQRGRSNRPLVPRLGLLQAHDQVQKNKARLVTKGYRQEEGIYFEESFALVACIEAIRIFVANAANKNINIYQMDVKIAFLNGELYEEVYAPHAWYDMLSSFLLSQKFSKGVVDPTLFIRKEGKHILMTKYALDILMKYGMDSCDAVKTPMVNWTRLYEDLHGTLIDATHYHGMIGSLMYLTTSRPDLVFALCMCACFEFLGNETYMSAGP</sequence>
<proteinExistence type="predicted"/>
<gene>
    <name evidence="3" type="ORF">Tci_269111</name>
</gene>
<dbReference type="AlphaFoldDB" id="A0A699GZW0"/>
<dbReference type="EMBL" id="BKCJ010082901">
    <property type="protein sequence ID" value="GEW97135.1"/>
    <property type="molecule type" value="Genomic_DNA"/>
</dbReference>